<dbReference type="InParanoid" id="B0D618"/>
<keyword evidence="1" id="KW-0472">Membrane</keyword>
<evidence type="ECO:0000313" key="2">
    <source>
        <dbReference type="EMBL" id="EDR09867.1"/>
    </source>
</evidence>
<dbReference type="GeneID" id="6074999"/>
<dbReference type="OrthoDB" id="2971182at2759"/>
<dbReference type="HOGENOM" id="CLU_1424665_0_0_1"/>
<keyword evidence="1" id="KW-0812">Transmembrane</keyword>
<proteinExistence type="predicted"/>
<evidence type="ECO:0000313" key="3">
    <source>
        <dbReference type="Proteomes" id="UP000001194"/>
    </source>
</evidence>
<sequence>MFMEHSSKSFLRIYSEFFPSKSTKSSVEAMGPPHAASNGELAAPLIGAMIAFAMYGALICQAAWYFRAFPKDPLYLKILQVDMVLFHPAGNWRRPRDFDKLQLLYSPRACVVSSRSLQAFFVPTLEANLISGPVASKKNYILAAVVVSLSTFFREFFPYHVLWDESLFKRRGDRNHVHSIDPTGCPLVFLR</sequence>
<dbReference type="Proteomes" id="UP000001194">
    <property type="component" value="Unassembled WGS sequence"/>
</dbReference>
<evidence type="ECO:0000256" key="1">
    <source>
        <dbReference type="SAM" id="Phobius"/>
    </source>
</evidence>
<dbReference type="KEGG" id="lbc:LACBIDRAFT_293734"/>
<accession>B0D618</accession>
<keyword evidence="3" id="KW-1185">Reference proteome</keyword>
<feature type="transmembrane region" description="Helical" evidence="1">
    <location>
        <begin position="41"/>
        <end position="66"/>
    </location>
</feature>
<dbReference type="RefSeq" id="XP_001879252.1">
    <property type="nucleotide sequence ID" value="XM_001879217.1"/>
</dbReference>
<protein>
    <submittedName>
        <fullName evidence="2">Predicted protein</fullName>
    </submittedName>
</protein>
<feature type="non-terminal residue" evidence="2">
    <location>
        <position position="191"/>
    </location>
</feature>
<dbReference type="EMBL" id="DS547098">
    <property type="protein sequence ID" value="EDR09867.1"/>
    <property type="molecule type" value="Genomic_DNA"/>
</dbReference>
<organism evidence="3">
    <name type="scientific">Laccaria bicolor (strain S238N-H82 / ATCC MYA-4686)</name>
    <name type="common">Bicoloured deceiver</name>
    <name type="synonym">Laccaria laccata var. bicolor</name>
    <dbReference type="NCBI Taxonomy" id="486041"/>
    <lineage>
        <taxon>Eukaryota</taxon>
        <taxon>Fungi</taxon>
        <taxon>Dikarya</taxon>
        <taxon>Basidiomycota</taxon>
        <taxon>Agaricomycotina</taxon>
        <taxon>Agaricomycetes</taxon>
        <taxon>Agaricomycetidae</taxon>
        <taxon>Agaricales</taxon>
        <taxon>Agaricineae</taxon>
        <taxon>Hydnangiaceae</taxon>
        <taxon>Laccaria</taxon>
    </lineage>
</organism>
<gene>
    <name evidence="2" type="ORF">LACBIDRAFT_293734</name>
</gene>
<keyword evidence="1" id="KW-1133">Transmembrane helix</keyword>
<dbReference type="AlphaFoldDB" id="B0D618"/>
<reference evidence="2 3" key="1">
    <citation type="journal article" date="2008" name="Nature">
        <title>The genome of Laccaria bicolor provides insights into mycorrhizal symbiosis.</title>
        <authorList>
            <person name="Martin F."/>
            <person name="Aerts A."/>
            <person name="Ahren D."/>
            <person name="Brun A."/>
            <person name="Danchin E.G.J."/>
            <person name="Duchaussoy F."/>
            <person name="Gibon J."/>
            <person name="Kohler A."/>
            <person name="Lindquist E."/>
            <person name="Pereda V."/>
            <person name="Salamov A."/>
            <person name="Shapiro H.J."/>
            <person name="Wuyts J."/>
            <person name="Blaudez D."/>
            <person name="Buee M."/>
            <person name="Brokstein P."/>
            <person name="Canbaeck B."/>
            <person name="Cohen D."/>
            <person name="Courty P.E."/>
            <person name="Coutinho P.M."/>
            <person name="Delaruelle C."/>
            <person name="Detter J.C."/>
            <person name="Deveau A."/>
            <person name="DiFazio S."/>
            <person name="Duplessis S."/>
            <person name="Fraissinet-Tachet L."/>
            <person name="Lucic E."/>
            <person name="Frey-Klett P."/>
            <person name="Fourrey C."/>
            <person name="Feussner I."/>
            <person name="Gay G."/>
            <person name="Grimwood J."/>
            <person name="Hoegger P.J."/>
            <person name="Jain P."/>
            <person name="Kilaru S."/>
            <person name="Labbe J."/>
            <person name="Lin Y.C."/>
            <person name="Legue V."/>
            <person name="Le Tacon F."/>
            <person name="Marmeisse R."/>
            <person name="Melayah D."/>
            <person name="Montanini B."/>
            <person name="Muratet M."/>
            <person name="Nehls U."/>
            <person name="Niculita-Hirzel H."/>
            <person name="Oudot-Le Secq M.P."/>
            <person name="Peter M."/>
            <person name="Quesneville H."/>
            <person name="Rajashekar B."/>
            <person name="Reich M."/>
            <person name="Rouhier N."/>
            <person name="Schmutz J."/>
            <person name="Yin T."/>
            <person name="Chalot M."/>
            <person name="Henrissat B."/>
            <person name="Kuees U."/>
            <person name="Lucas S."/>
            <person name="Van de Peer Y."/>
            <person name="Podila G.K."/>
            <person name="Polle A."/>
            <person name="Pukkila P.J."/>
            <person name="Richardson P.M."/>
            <person name="Rouze P."/>
            <person name="Sanders I.R."/>
            <person name="Stajich J.E."/>
            <person name="Tunlid A."/>
            <person name="Tuskan G."/>
            <person name="Grigoriev I.V."/>
        </authorList>
    </citation>
    <scope>NUCLEOTIDE SEQUENCE [LARGE SCALE GENOMIC DNA]</scope>
    <source>
        <strain evidence="3">S238N-H82 / ATCC MYA-4686</strain>
    </source>
</reference>
<name>B0D618_LACBS</name>